<reference evidence="5" key="1">
    <citation type="submission" date="2022-12" db="EMBL/GenBank/DDBJ databases">
        <authorList>
            <person name="Voronina O.L."/>
            <person name="Kunda M.S."/>
            <person name="Ryzhova N."/>
            <person name="Aksenova E.I."/>
        </authorList>
    </citation>
    <scope>NUCLEOTIDE SEQUENCE</scope>
    <source>
        <strain evidence="5">SCCH136:Ach223948</strain>
    </source>
</reference>
<accession>A0A0D6FNV4</accession>
<dbReference type="Proteomes" id="UP001141992">
    <property type="component" value="Unassembled WGS sequence"/>
</dbReference>
<dbReference type="SUPFAM" id="SSF46894">
    <property type="entry name" value="C-terminal effector domain of the bipartite response regulators"/>
    <property type="match status" value="1"/>
</dbReference>
<dbReference type="PANTHER" id="PTHR44688">
    <property type="entry name" value="DNA-BINDING TRANSCRIPTIONAL ACTIVATOR DEVR_DOSR"/>
    <property type="match status" value="1"/>
</dbReference>
<dbReference type="InterPro" id="IPR036388">
    <property type="entry name" value="WH-like_DNA-bd_sf"/>
</dbReference>
<feature type="region of interest" description="Disordered" evidence="4">
    <location>
        <begin position="1"/>
        <end position="21"/>
    </location>
</feature>
<dbReference type="CDD" id="cd06170">
    <property type="entry name" value="LuxR_C_like"/>
    <property type="match status" value="1"/>
</dbReference>
<dbReference type="EMBL" id="JAPZVI010000004">
    <property type="protein sequence ID" value="MCZ8401449.1"/>
    <property type="molecule type" value="Genomic_DNA"/>
</dbReference>
<keyword evidence="2" id="KW-0238">DNA-binding</keyword>
<dbReference type="GO" id="GO:0006355">
    <property type="term" value="P:regulation of DNA-templated transcription"/>
    <property type="evidence" value="ECO:0007669"/>
    <property type="project" value="InterPro"/>
</dbReference>
<dbReference type="GO" id="GO:0003677">
    <property type="term" value="F:DNA binding"/>
    <property type="evidence" value="ECO:0007669"/>
    <property type="project" value="UniProtKB-KW"/>
</dbReference>
<dbReference type="KEGG" id="axx:ERS451415_00467"/>
<dbReference type="PROSITE" id="PS50043">
    <property type="entry name" value="HTH_LUXR_2"/>
    <property type="match status" value="1"/>
</dbReference>
<accession>A0A0M7LA48</accession>
<evidence type="ECO:0000256" key="2">
    <source>
        <dbReference type="ARBA" id="ARBA00023125"/>
    </source>
</evidence>
<dbReference type="InterPro" id="IPR016032">
    <property type="entry name" value="Sig_transdc_resp-reg_C-effctor"/>
</dbReference>
<evidence type="ECO:0000256" key="1">
    <source>
        <dbReference type="ARBA" id="ARBA00023015"/>
    </source>
</evidence>
<keyword evidence="3" id="KW-0804">Transcription</keyword>
<organism evidence="5 6">
    <name type="scientific">Alcaligenes xylosoxydans xylosoxydans</name>
    <name type="common">Achromobacter xylosoxidans</name>
    <dbReference type="NCBI Taxonomy" id="85698"/>
    <lineage>
        <taxon>Bacteria</taxon>
        <taxon>Pseudomonadati</taxon>
        <taxon>Pseudomonadota</taxon>
        <taxon>Betaproteobacteria</taxon>
        <taxon>Burkholderiales</taxon>
        <taxon>Alcaligenaceae</taxon>
        <taxon>Achromobacter</taxon>
    </lineage>
</organism>
<dbReference type="RefSeq" id="WP_006386832.1">
    <property type="nucleotide sequence ID" value="NZ_CABIYZ010000003.1"/>
</dbReference>
<dbReference type="Pfam" id="PF00196">
    <property type="entry name" value="GerE"/>
    <property type="match status" value="1"/>
</dbReference>
<dbReference type="AlphaFoldDB" id="A0A0D6FNV4"/>
<name>A0A0D6FNV4_ALCXX</name>
<dbReference type="eggNOG" id="COG2771">
    <property type="taxonomic scope" value="Bacteria"/>
</dbReference>
<dbReference type="PRINTS" id="PR00038">
    <property type="entry name" value="HTHLUXR"/>
</dbReference>
<comment type="caution">
    <text evidence="5">The sequence shown here is derived from an EMBL/GenBank/DDBJ whole genome shotgun (WGS) entry which is preliminary data.</text>
</comment>
<evidence type="ECO:0000313" key="5">
    <source>
        <dbReference type="EMBL" id="MCZ8401449.1"/>
    </source>
</evidence>
<dbReference type="InterPro" id="IPR000792">
    <property type="entry name" value="Tscrpt_reg_LuxR_C"/>
</dbReference>
<keyword evidence="1" id="KW-0805">Transcription regulation</keyword>
<gene>
    <name evidence="5" type="ORF">O9570_08345</name>
</gene>
<dbReference type="SMART" id="SM00421">
    <property type="entry name" value="HTH_LUXR"/>
    <property type="match status" value="1"/>
</dbReference>
<protein>
    <submittedName>
        <fullName evidence="5">Helix-turn-helix domain-containing protein</fullName>
    </submittedName>
</protein>
<sequence length="83" mass="9017">MSAKPASAIPRAPAPVRLSPRESASLHWSAIGKTSWETARILDISESTVNFHLRNACRKLQVRGRRAAVATAIRRGLLNTVTA</sequence>
<dbReference type="PANTHER" id="PTHR44688:SF16">
    <property type="entry name" value="DNA-BINDING TRANSCRIPTIONAL ACTIVATOR DEVR_DOSR"/>
    <property type="match status" value="1"/>
</dbReference>
<evidence type="ECO:0000256" key="3">
    <source>
        <dbReference type="ARBA" id="ARBA00023163"/>
    </source>
</evidence>
<evidence type="ECO:0000256" key="4">
    <source>
        <dbReference type="SAM" id="MobiDB-lite"/>
    </source>
</evidence>
<evidence type="ECO:0000313" key="6">
    <source>
        <dbReference type="Proteomes" id="UP001141992"/>
    </source>
</evidence>
<proteinExistence type="predicted"/>
<dbReference type="Gene3D" id="1.10.10.10">
    <property type="entry name" value="Winged helix-like DNA-binding domain superfamily/Winged helix DNA-binding domain"/>
    <property type="match status" value="1"/>
</dbReference>